<dbReference type="GO" id="GO:0000387">
    <property type="term" value="P:spliceosomal snRNP assembly"/>
    <property type="evidence" value="ECO:0007669"/>
    <property type="project" value="UniProtKB-UniRule"/>
</dbReference>
<proteinExistence type="inferred from homology"/>
<keyword evidence="9 12" id="KW-0539">Nucleus</keyword>
<dbReference type="GO" id="GO:0003723">
    <property type="term" value="F:RNA binding"/>
    <property type="evidence" value="ECO:0007669"/>
    <property type="project" value="UniProtKB-KW"/>
</dbReference>
<keyword evidence="5 12" id="KW-0507">mRNA processing</keyword>
<name>A0A1L0DJL4_9ASCO</name>
<dbReference type="InterPro" id="IPR027078">
    <property type="entry name" value="snRNP-E"/>
</dbReference>
<dbReference type="GO" id="GO:0005687">
    <property type="term" value="C:U4 snRNP"/>
    <property type="evidence" value="ECO:0007669"/>
    <property type="project" value="UniProtKB-UniRule"/>
</dbReference>
<keyword evidence="10 12" id="KW-0687">Ribonucleoprotein</keyword>
<protein>
    <recommendedName>
        <fullName evidence="12">Small nuclear ribonucleoprotein E</fullName>
        <shortName evidence="12">snRNP-E</shortName>
    </recommendedName>
    <alternativeName>
        <fullName evidence="12">Sm protein E</fullName>
    </alternativeName>
</protein>
<evidence type="ECO:0000256" key="6">
    <source>
        <dbReference type="ARBA" id="ARBA00022728"/>
    </source>
</evidence>
<evidence type="ECO:0000256" key="3">
    <source>
        <dbReference type="ARBA" id="ARBA00006850"/>
    </source>
</evidence>
<evidence type="ECO:0000256" key="10">
    <source>
        <dbReference type="ARBA" id="ARBA00023274"/>
    </source>
</evidence>
<evidence type="ECO:0000256" key="1">
    <source>
        <dbReference type="ARBA" id="ARBA00004123"/>
    </source>
</evidence>
<evidence type="ECO:0000256" key="5">
    <source>
        <dbReference type="ARBA" id="ARBA00022664"/>
    </source>
</evidence>
<keyword evidence="7 12" id="KW-0694">RNA-binding</keyword>
<dbReference type="Proteomes" id="UP000182259">
    <property type="component" value="Chromosome II"/>
</dbReference>
<dbReference type="InterPro" id="IPR047575">
    <property type="entry name" value="Sm"/>
</dbReference>
<dbReference type="Gene3D" id="2.30.30.100">
    <property type="match status" value="1"/>
</dbReference>
<organism evidence="14 15">
    <name type="scientific">Sungouiella intermedia</name>
    <dbReference type="NCBI Taxonomy" id="45354"/>
    <lineage>
        <taxon>Eukaryota</taxon>
        <taxon>Fungi</taxon>
        <taxon>Dikarya</taxon>
        <taxon>Ascomycota</taxon>
        <taxon>Saccharomycotina</taxon>
        <taxon>Pichiomycetes</taxon>
        <taxon>Metschnikowiaceae</taxon>
        <taxon>Sungouiella</taxon>
    </lineage>
</organism>
<evidence type="ECO:0000256" key="9">
    <source>
        <dbReference type="ARBA" id="ARBA00023242"/>
    </source>
</evidence>
<evidence type="ECO:0000256" key="7">
    <source>
        <dbReference type="ARBA" id="ARBA00022884"/>
    </source>
</evidence>
<dbReference type="PANTHER" id="PTHR11193">
    <property type="entry name" value="SMALL NUCLEAR RIBONUCLEOPROTEIN E"/>
    <property type="match status" value="1"/>
</dbReference>
<feature type="domain" description="Sm" evidence="13">
    <location>
        <begin position="14"/>
        <end position="88"/>
    </location>
</feature>
<keyword evidence="8 12" id="KW-0508">mRNA splicing</keyword>
<dbReference type="GO" id="GO:0005686">
    <property type="term" value="C:U2 snRNP"/>
    <property type="evidence" value="ECO:0007669"/>
    <property type="project" value="UniProtKB-UniRule"/>
</dbReference>
<evidence type="ECO:0000256" key="11">
    <source>
        <dbReference type="ARBA" id="ARBA00058057"/>
    </source>
</evidence>
<dbReference type="GO" id="GO:0005829">
    <property type="term" value="C:cytosol"/>
    <property type="evidence" value="ECO:0007669"/>
    <property type="project" value="UniProtKB-SubCell"/>
</dbReference>
<evidence type="ECO:0000313" key="14">
    <source>
        <dbReference type="EMBL" id="SGZ52590.1"/>
    </source>
</evidence>
<dbReference type="EMBL" id="LT635765">
    <property type="protein sequence ID" value="SGZ52590.1"/>
    <property type="molecule type" value="Genomic_DNA"/>
</dbReference>
<evidence type="ECO:0000313" key="15">
    <source>
        <dbReference type="Proteomes" id="UP000182259"/>
    </source>
</evidence>
<keyword evidence="4" id="KW-0963">Cytoplasm</keyword>
<comment type="function">
    <text evidence="11">Plays a role in pre-mRNA splicing as a core component of the spliceosomal U1, U2, U4 and U5 small nuclear ribonucleoproteins (snRNPs), the building blocks of the spliceosome.</text>
</comment>
<reference evidence="14 15" key="1">
    <citation type="submission" date="2016-10" db="EMBL/GenBank/DDBJ databases">
        <authorList>
            <person name="de Groot N.N."/>
        </authorList>
    </citation>
    <scope>NUCLEOTIDE SEQUENCE [LARGE SCALE GENOMIC DNA]</scope>
    <source>
        <strain evidence="14 15">PYCC 4715</strain>
    </source>
</reference>
<comment type="subcellular location">
    <subcellularLocation>
        <location evidence="2">Cytoplasm</location>
        <location evidence="2">Cytosol</location>
    </subcellularLocation>
    <subcellularLocation>
        <location evidence="1 12">Nucleus</location>
    </subcellularLocation>
</comment>
<comment type="similarity">
    <text evidence="3 12">Belongs to the snRNP Sm proteins family.</text>
</comment>
<gene>
    <name evidence="14" type="ORF">SAMEA4029009_CIC11G00000000305</name>
</gene>
<dbReference type="GO" id="GO:0005682">
    <property type="term" value="C:U5 snRNP"/>
    <property type="evidence" value="ECO:0007669"/>
    <property type="project" value="UniProtKB-UniRule"/>
</dbReference>
<evidence type="ECO:0000256" key="4">
    <source>
        <dbReference type="ARBA" id="ARBA00022490"/>
    </source>
</evidence>
<dbReference type="GO" id="GO:0046540">
    <property type="term" value="C:U4/U6 x U5 tri-snRNP complex"/>
    <property type="evidence" value="ECO:0007669"/>
    <property type="project" value="UniProtKB-UniRule"/>
</dbReference>
<sequence>MSTVKSKKSMLPPINLIFKYLQQQSVVTIWLYEQTQLRIQGKVRGFDEFMNIVVDEAVEVSTKDGSKEELGRILLKGDNITLISSLDI</sequence>
<accession>A0A1L0DJL4</accession>
<dbReference type="SMART" id="SM00651">
    <property type="entry name" value="Sm"/>
    <property type="match status" value="1"/>
</dbReference>
<dbReference type="FunFam" id="2.30.30.100:FF:000013">
    <property type="entry name" value="Small nuclear ribonucleoprotein E"/>
    <property type="match status" value="1"/>
</dbReference>
<comment type="function">
    <text evidence="12">Involved in pre-mRNA splicing. Binds and is required for the stability of snRNA U1, U2, U4 and U5 which contain a highly conserved structural motif called the Sm binding site. Involved in cap modification.</text>
</comment>
<evidence type="ECO:0000256" key="8">
    <source>
        <dbReference type="ARBA" id="ARBA00023187"/>
    </source>
</evidence>
<dbReference type="Pfam" id="PF01423">
    <property type="entry name" value="LSM"/>
    <property type="match status" value="1"/>
</dbReference>
<dbReference type="AlphaFoldDB" id="A0A1L0DJL4"/>
<dbReference type="GO" id="GO:0005681">
    <property type="term" value="C:spliceosomal complex"/>
    <property type="evidence" value="ECO:0007669"/>
    <property type="project" value="UniProtKB-KW"/>
</dbReference>
<dbReference type="InterPro" id="IPR010920">
    <property type="entry name" value="LSM_dom_sf"/>
</dbReference>
<dbReference type="PROSITE" id="PS52002">
    <property type="entry name" value="SM"/>
    <property type="match status" value="1"/>
</dbReference>
<keyword evidence="6 12" id="KW-0747">Spliceosome</keyword>
<evidence type="ECO:0000259" key="13">
    <source>
        <dbReference type="PROSITE" id="PS52002"/>
    </source>
</evidence>
<evidence type="ECO:0000256" key="12">
    <source>
        <dbReference type="RuleBase" id="RU365053"/>
    </source>
</evidence>
<dbReference type="GO" id="GO:0005685">
    <property type="term" value="C:U1 snRNP"/>
    <property type="evidence" value="ECO:0007669"/>
    <property type="project" value="UniProtKB-UniRule"/>
</dbReference>
<evidence type="ECO:0000256" key="2">
    <source>
        <dbReference type="ARBA" id="ARBA00004514"/>
    </source>
</evidence>
<dbReference type="InterPro" id="IPR001163">
    <property type="entry name" value="Sm_dom_euk/arc"/>
</dbReference>
<dbReference type="SUPFAM" id="SSF50182">
    <property type="entry name" value="Sm-like ribonucleoproteins"/>
    <property type="match status" value="1"/>
</dbReference>
<dbReference type="CDD" id="cd01718">
    <property type="entry name" value="Sm_E"/>
    <property type="match status" value="1"/>
</dbReference>